<dbReference type="RefSeq" id="WP_139670102.1">
    <property type="nucleotide sequence ID" value="NZ_VDLY02000012.1"/>
</dbReference>
<dbReference type="InterPro" id="IPR005158">
    <property type="entry name" value="BTAD"/>
</dbReference>
<dbReference type="GO" id="GO:0006355">
    <property type="term" value="P:regulation of DNA-templated transcription"/>
    <property type="evidence" value="ECO:0007669"/>
    <property type="project" value="InterPro"/>
</dbReference>
<evidence type="ECO:0000313" key="7">
    <source>
        <dbReference type="Proteomes" id="UP000314251"/>
    </source>
</evidence>
<keyword evidence="7" id="KW-1185">Reference proteome</keyword>
<dbReference type="InterPro" id="IPR027417">
    <property type="entry name" value="P-loop_NTPase"/>
</dbReference>
<accession>A0A5N6A3K3</accession>
<keyword evidence="3" id="KW-0238">DNA-binding</keyword>
<protein>
    <submittedName>
        <fullName evidence="6">AfsR/SARP family transcriptional regulator</fullName>
    </submittedName>
</protein>
<dbReference type="InterPro" id="IPR016032">
    <property type="entry name" value="Sig_transdc_resp-reg_C-effctor"/>
</dbReference>
<name>A0A5N6A3K3_9ACTN</name>
<gene>
    <name evidence="6" type="ORF">FH607_018880</name>
</gene>
<proteinExistence type="inferred from homology"/>
<dbReference type="PANTHER" id="PTHR47691:SF3">
    <property type="entry name" value="HTH-TYPE TRANSCRIPTIONAL REGULATOR RV0890C-RELATED"/>
    <property type="match status" value="1"/>
</dbReference>
<evidence type="ECO:0000256" key="3">
    <source>
        <dbReference type="ARBA" id="ARBA00023125"/>
    </source>
</evidence>
<comment type="similarity">
    <text evidence="1">Belongs to the AfsR/DnrI/RedD regulatory family.</text>
</comment>
<feature type="domain" description="OmpR/PhoB-type" evidence="4">
    <location>
        <begin position="15"/>
        <end position="85"/>
    </location>
</feature>
<dbReference type="AlphaFoldDB" id="A0A5N6A3K3"/>
<dbReference type="PANTHER" id="PTHR47691">
    <property type="entry name" value="REGULATOR-RELATED"/>
    <property type="match status" value="1"/>
</dbReference>
<dbReference type="InterPro" id="IPR058852">
    <property type="entry name" value="HTH_77"/>
</dbReference>
<dbReference type="InterPro" id="IPR036388">
    <property type="entry name" value="WH-like_DNA-bd_sf"/>
</dbReference>
<organism evidence="6 7">
    <name type="scientific">Streptomyces mimosae</name>
    <dbReference type="NCBI Taxonomy" id="2586635"/>
    <lineage>
        <taxon>Bacteria</taxon>
        <taxon>Bacillati</taxon>
        <taxon>Actinomycetota</taxon>
        <taxon>Actinomycetes</taxon>
        <taxon>Kitasatosporales</taxon>
        <taxon>Streptomycetaceae</taxon>
        <taxon>Streptomyces</taxon>
    </lineage>
</organism>
<dbReference type="SMART" id="SM00862">
    <property type="entry name" value="Trans_reg_C"/>
    <property type="match status" value="1"/>
</dbReference>
<dbReference type="GO" id="GO:0003677">
    <property type="term" value="F:DNA binding"/>
    <property type="evidence" value="ECO:0007669"/>
    <property type="project" value="UniProtKB-KW"/>
</dbReference>
<dbReference type="OrthoDB" id="499349at2"/>
<evidence type="ECO:0000256" key="2">
    <source>
        <dbReference type="ARBA" id="ARBA00023012"/>
    </source>
</evidence>
<sequence>MAVELLLLSRVAHRGREVTAPRLRALLALLAEDPPAGRSTRSLAAGLWPEEPPERPAKAVQVLVSRLRSALGAEVVANTPQGYRLTLPPEAVDSAALPRLAGEAGRLAAAGDAAGALARAEEGLALWDGALDEDGDPYDPLTALRRACAGAHRELRRHRALALVALGRAPEAAPALEALAAELPRDEEVLAALLRCDEATMGPAAALARYESYRRALREELGADPGAELVALHRELLRSQAPAARHGVRFEPNALLGRDEERAAVLRLTRASRVVSVVGPGGLGKTRLAHAVCRESEHRVVHFVPLAGVTSDGDVAAEVASALGAAETRLAGLGGGPGDPVSAIVAALGRGPSLLALDNCEHVVEGAARLVREVVAGAREVTVLVTSRTPLGLSSESVYALPPLAPAACAALFEQRARAARPGVELPPETVAELCAQLDGLPLAVELAAARVRALSVAEIAARLGDRFALLRGGARDVPERHRTLAAVVGWSWNLLDEEARAALRALSVFPGGFTEGAAGRLLTGAPGAGPGGQADADVLPVLERLVDHSLLGVEDDAGGGVRFRMLESVREFGAARRAEAGEEAAVTDRFLAWARDFGRTDHRALLGPSPRSAWERIRVEQDNLLLALRQAVAREDGSTLAATGALLAALWSTDGHFSGMAQLCSEIGPALSRVRPGEADVEAVRTAAALCAASLVMANGPRASRHLAVLRRLPRPAPDDPVGAVALVLTAITEAHPPDYAPLRALCAAPEPMLAGIAECAASYVWEFEHDVDEALASARRASAALEPTGIPTLLVMTGGRIGELCLQTARGEEAYRRLRSVFATQQEMGGWADVDGIRWGLVLACLQRGALDEAEHWLAQAAAEQDARQDAVFSPELGARAEIALSRGRIDEGLRLWRLAVARLEALPVPAGGAAYLEPWGLLVRSVALVAHARHGRLAEVAELPAALWRGLRGQFGGAGCVPEEDAATPARPTTAGLPVAGTALLALGLAGVAGGDRAAVRLLALAERLRVVRDFQPTMAPEEPRRTAEETDPAGFAEAAAGYAALSPGELAGALRAVLVDRPEPSRPAQRAGSRR</sequence>
<reference evidence="6" key="1">
    <citation type="submission" date="2019-10" db="EMBL/GenBank/DDBJ databases">
        <title>Nonomuraea sp. nov., isolated from Phyllanthus amarus.</title>
        <authorList>
            <person name="Klykleung N."/>
            <person name="Tanasupawat S."/>
        </authorList>
    </citation>
    <scope>NUCLEOTIDE SEQUENCE [LARGE SCALE GENOMIC DNA]</scope>
    <source>
        <strain evidence="6">3MP-10</strain>
    </source>
</reference>
<dbReference type="Proteomes" id="UP000314251">
    <property type="component" value="Unassembled WGS sequence"/>
</dbReference>
<evidence type="ECO:0000259" key="5">
    <source>
        <dbReference type="SMART" id="SM01043"/>
    </source>
</evidence>
<dbReference type="InterPro" id="IPR011990">
    <property type="entry name" value="TPR-like_helical_dom_sf"/>
</dbReference>
<evidence type="ECO:0000256" key="1">
    <source>
        <dbReference type="ARBA" id="ARBA00005820"/>
    </source>
</evidence>
<evidence type="ECO:0000259" key="4">
    <source>
        <dbReference type="SMART" id="SM00862"/>
    </source>
</evidence>
<keyword evidence="2" id="KW-0902">Two-component regulatory system</keyword>
<evidence type="ECO:0000313" key="6">
    <source>
        <dbReference type="EMBL" id="KAB8163367.1"/>
    </source>
</evidence>
<dbReference type="SUPFAM" id="SSF52540">
    <property type="entry name" value="P-loop containing nucleoside triphosphate hydrolases"/>
    <property type="match status" value="1"/>
</dbReference>
<dbReference type="Pfam" id="PF03704">
    <property type="entry name" value="BTAD"/>
    <property type="match status" value="1"/>
</dbReference>
<dbReference type="SMART" id="SM01043">
    <property type="entry name" value="BTAD"/>
    <property type="match status" value="1"/>
</dbReference>
<dbReference type="Gene3D" id="1.10.10.10">
    <property type="entry name" value="Winged helix-like DNA-binding domain superfamily/Winged helix DNA-binding domain"/>
    <property type="match status" value="1"/>
</dbReference>
<dbReference type="EMBL" id="VDLY02000012">
    <property type="protein sequence ID" value="KAB8163367.1"/>
    <property type="molecule type" value="Genomic_DNA"/>
</dbReference>
<dbReference type="Gene3D" id="1.25.40.10">
    <property type="entry name" value="Tetratricopeptide repeat domain"/>
    <property type="match status" value="1"/>
</dbReference>
<dbReference type="Pfam" id="PF25872">
    <property type="entry name" value="HTH_77"/>
    <property type="match status" value="1"/>
</dbReference>
<dbReference type="GO" id="GO:0000160">
    <property type="term" value="P:phosphorelay signal transduction system"/>
    <property type="evidence" value="ECO:0007669"/>
    <property type="project" value="UniProtKB-KW"/>
</dbReference>
<feature type="domain" description="Bacterial transcriptional activator" evidence="5">
    <location>
        <begin position="92"/>
        <end position="237"/>
    </location>
</feature>
<dbReference type="SUPFAM" id="SSF48452">
    <property type="entry name" value="TPR-like"/>
    <property type="match status" value="1"/>
</dbReference>
<dbReference type="InterPro" id="IPR001867">
    <property type="entry name" value="OmpR/PhoB-type_DNA-bd"/>
</dbReference>
<dbReference type="SUPFAM" id="SSF46894">
    <property type="entry name" value="C-terminal effector domain of the bipartite response regulators"/>
    <property type="match status" value="1"/>
</dbReference>
<comment type="caution">
    <text evidence="6">The sequence shown here is derived from an EMBL/GenBank/DDBJ whole genome shotgun (WGS) entry which is preliminary data.</text>
</comment>